<evidence type="ECO:0000259" key="2">
    <source>
        <dbReference type="Pfam" id="PF07879"/>
    </source>
</evidence>
<protein>
    <submittedName>
        <fullName evidence="3">Pesticidal protein Cry15Aa</fullName>
    </submittedName>
</protein>
<organism evidence="3 4">
    <name type="scientific">Candidatus Viridilinea halotolerans</name>
    <dbReference type="NCBI Taxonomy" id="2491704"/>
    <lineage>
        <taxon>Bacteria</taxon>
        <taxon>Bacillati</taxon>
        <taxon>Chloroflexota</taxon>
        <taxon>Chloroflexia</taxon>
        <taxon>Chloroflexales</taxon>
        <taxon>Chloroflexineae</taxon>
        <taxon>Oscillochloridaceae</taxon>
        <taxon>Candidatus Viridilinea</taxon>
    </lineage>
</organism>
<evidence type="ECO:0000313" key="3">
    <source>
        <dbReference type="EMBL" id="RRR70042.1"/>
    </source>
</evidence>
<dbReference type="EMBL" id="RSAS01000561">
    <property type="protein sequence ID" value="RRR70042.1"/>
    <property type="molecule type" value="Genomic_DNA"/>
</dbReference>
<evidence type="ECO:0000313" key="4">
    <source>
        <dbReference type="Proteomes" id="UP000280307"/>
    </source>
</evidence>
<dbReference type="Proteomes" id="UP000280307">
    <property type="component" value="Unassembled WGS sequence"/>
</dbReference>
<sequence>MQLIKKYANRKLYHTNQKQYITLEGIARLVQDGEAVRVVENETGEDITAAILAQVVLQSRGRSGRQLPTQLLTGLIQIGGDTIASLRRSLVTSIGGTDVVDAEIVRRVEYLVNHSMLTREEGQRWQRLLTETDFGPSDQGSLLDPVPSRTDVMRIHNQVDALARTVDELLQERDRGKQEAGSR</sequence>
<proteinExistence type="predicted"/>
<feature type="coiled-coil region" evidence="1">
    <location>
        <begin position="152"/>
        <end position="179"/>
    </location>
</feature>
<gene>
    <name evidence="3" type="ORF">EI684_14045</name>
</gene>
<name>A0A426TWQ4_9CHLR</name>
<accession>A0A426TWQ4</accession>
<dbReference type="AlphaFoldDB" id="A0A426TWQ4"/>
<keyword evidence="1" id="KW-0175">Coiled coil</keyword>
<comment type="caution">
    <text evidence="3">The sequence shown here is derived from an EMBL/GenBank/DDBJ whole genome shotgun (WGS) entry which is preliminary data.</text>
</comment>
<dbReference type="Pfam" id="PF07879">
    <property type="entry name" value="PHB_acc_N"/>
    <property type="match status" value="1"/>
</dbReference>
<feature type="domain" description="PHA accumulation regulator DNA-binding N-terminal" evidence="2">
    <location>
        <begin position="3"/>
        <end position="60"/>
    </location>
</feature>
<dbReference type="InterPro" id="IPR012909">
    <property type="entry name" value="PHA_DNA-bd_N"/>
</dbReference>
<evidence type="ECO:0000256" key="1">
    <source>
        <dbReference type="SAM" id="Coils"/>
    </source>
</evidence>
<reference evidence="3 4" key="1">
    <citation type="submission" date="2018-12" db="EMBL/GenBank/DDBJ databases">
        <title>Genome Sequence of Candidatus Viridilinea halotolerans isolated from saline sulfide-rich spring.</title>
        <authorList>
            <person name="Grouzdev D.S."/>
            <person name="Burganskaya E.I."/>
            <person name="Krutkina M.S."/>
            <person name="Sukhacheva M.V."/>
            <person name="Gorlenko V.M."/>
        </authorList>
    </citation>
    <scope>NUCLEOTIDE SEQUENCE [LARGE SCALE GENOMIC DNA]</scope>
    <source>
        <strain evidence="3">Chok-6</strain>
    </source>
</reference>